<name>A0A1F5UPZ6_FRAXR</name>
<proteinExistence type="predicted"/>
<feature type="transmembrane region" description="Helical" evidence="1">
    <location>
        <begin position="153"/>
        <end position="171"/>
    </location>
</feature>
<keyword evidence="1" id="KW-0812">Transmembrane</keyword>
<evidence type="ECO:0000313" key="3">
    <source>
        <dbReference type="Proteomes" id="UP000179157"/>
    </source>
</evidence>
<dbReference type="Proteomes" id="UP000179157">
    <property type="component" value="Unassembled WGS sequence"/>
</dbReference>
<comment type="caution">
    <text evidence="2">The sequence shown here is derived from an EMBL/GenBank/DDBJ whole genome shotgun (WGS) entry which is preliminary data.</text>
</comment>
<protein>
    <submittedName>
        <fullName evidence="2">Uncharacterized protein</fullName>
    </submittedName>
</protein>
<feature type="transmembrane region" description="Helical" evidence="1">
    <location>
        <begin position="117"/>
        <end position="141"/>
    </location>
</feature>
<dbReference type="EMBL" id="MFGX01000109">
    <property type="protein sequence ID" value="OGF53223.1"/>
    <property type="molecule type" value="Genomic_DNA"/>
</dbReference>
<keyword evidence="1" id="KW-1133">Transmembrane helix</keyword>
<dbReference type="AlphaFoldDB" id="A0A1F5UPZ6"/>
<organism evidence="2 3">
    <name type="scientific">Fraserbacteria sp. (strain RBG_16_55_9)</name>
    <dbReference type="NCBI Taxonomy" id="1817864"/>
    <lineage>
        <taxon>Bacteria</taxon>
        <taxon>Candidatus Fraseribacteriota</taxon>
    </lineage>
</organism>
<evidence type="ECO:0000256" key="1">
    <source>
        <dbReference type="SAM" id="Phobius"/>
    </source>
</evidence>
<feature type="transmembrane region" description="Helical" evidence="1">
    <location>
        <begin position="52"/>
        <end position="70"/>
    </location>
</feature>
<accession>A0A1F5UPZ6</accession>
<reference evidence="2 3" key="1">
    <citation type="journal article" date="2016" name="Nat. Commun.">
        <title>Thousands of microbial genomes shed light on interconnected biogeochemical processes in an aquifer system.</title>
        <authorList>
            <person name="Anantharaman K."/>
            <person name="Brown C.T."/>
            <person name="Hug L.A."/>
            <person name="Sharon I."/>
            <person name="Castelle C.J."/>
            <person name="Probst A.J."/>
            <person name="Thomas B.C."/>
            <person name="Singh A."/>
            <person name="Wilkins M.J."/>
            <person name="Karaoz U."/>
            <person name="Brodie E.L."/>
            <person name="Williams K.H."/>
            <person name="Hubbard S.S."/>
            <person name="Banfield J.F."/>
        </authorList>
    </citation>
    <scope>NUCLEOTIDE SEQUENCE [LARGE SCALE GENOMIC DNA]</scope>
    <source>
        <strain evidence="3">RBG_16_55_9</strain>
    </source>
</reference>
<evidence type="ECO:0000313" key="2">
    <source>
        <dbReference type="EMBL" id="OGF53223.1"/>
    </source>
</evidence>
<sequence length="235" mass="27112">MTTRLRIDPDFWFDRATWSAYMAFVLLTGATLLILLPSSLSIAERPTTPPDTVLFSAFFVILYGILAMTLGQEEIDWQERLLWPGSLLHLLARQLLALVLTLPYWLIFLIAHSLSPFTSLGVLLHFSVYGLVLGLFGWRLALTRRSEIFQFNLKYLSFTLYLIGSFFLPGLNYLNPLWPLDRMLGENRTDWIALFTQSYLLWAGVGLLFVWWIRRCILREMIEEGRANGVNVSDN</sequence>
<gene>
    <name evidence="2" type="ORF">A2Z21_09625</name>
</gene>
<feature type="transmembrane region" description="Helical" evidence="1">
    <location>
        <begin position="21"/>
        <end position="40"/>
    </location>
</feature>
<feature type="transmembrane region" description="Helical" evidence="1">
    <location>
        <begin position="191"/>
        <end position="213"/>
    </location>
</feature>
<keyword evidence="1" id="KW-0472">Membrane</keyword>
<feature type="transmembrane region" description="Helical" evidence="1">
    <location>
        <begin position="90"/>
        <end position="111"/>
    </location>
</feature>